<organism evidence="1 2">
    <name type="scientific">Ignicoccus hospitalis (strain KIN4/I / DSM 18386 / JCM 14125)</name>
    <dbReference type="NCBI Taxonomy" id="453591"/>
    <lineage>
        <taxon>Archaea</taxon>
        <taxon>Thermoproteota</taxon>
        <taxon>Thermoprotei</taxon>
        <taxon>Desulfurococcales</taxon>
        <taxon>Desulfurococcaceae</taxon>
        <taxon>Ignicoccus</taxon>
    </lineage>
</organism>
<name>A8A9U5_IGNH4</name>
<sequence length="348" mass="39792">MLVIPLSPELWTPKRFKEVIAAAQGKLSNIRGFLEFYRDLLVNADEPYGKGVRLSDMLGGMTHVDKLGDKYPSLKNFGMTDLLYYLRVLEAFNVLEVVSYDEVPSRLTSLAVRRTPVSQFVYDVLKDDPSAALMFSFYVNLMVTTPARHTMFGVTQVSSLSQLALLEKFKQASPYNLLLARQVLNRTPAIEGVEGRPWYEPVSDLSLIMTFLGILQVIKIRPSPNKLAGIRNLSKIKRQIINMLEGFGDYIIPRGTLLLEFEYLITGRTKDEYWNYDFSDQVGNAKDITWFKSKLSSRAYTALEKLYYAIKDKLDELDNETKMFFKELGYPPRELMEKELQPAEASAE</sequence>
<dbReference type="STRING" id="453591.Igni_0515"/>
<dbReference type="OrthoDB" id="14430at2157"/>
<dbReference type="HOGENOM" id="CLU_068377_0_0_2"/>
<evidence type="ECO:0000313" key="1">
    <source>
        <dbReference type="EMBL" id="ABU81697.1"/>
    </source>
</evidence>
<gene>
    <name evidence="1" type="ordered locus">Igni_0515</name>
</gene>
<dbReference type="KEGG" id="iho:Igni_0515"/>
<reference evidence="1 2" key="1">
    <citation type="journal article" date="2008" name="Genome Biol.">
        <title>A genomic analysis of the archaeal system Ignicoccus hospitalis-Nanoarchaeum equitans.</title>
        <authorList>
            <person name="Podar M."/>
            <person name="Anderson I."/>
            <person name="Makarova K.S."/>
            <person name="Elkins J.G."/>
            <person name="Ivanova N."/>
            <person name="Wall M.A."/>
            <person name="Lykidis A."/>
            <person name="Mavromatis K."/>
            <person name="Sun H."/>
            <person name="Hudson M.E."/>
            <person name="Chen W."/>
            <person name="Deciu C."/>
            <person name="Hutchison D."/>
            <person name="Eads J.R."/>
            <person name="Anderson A."/>
            <person name="Fernandes F."/>
            <person name="Szeto E."/>
            <person name="Lapidus A."/>
            <person name="Kyrpides N.C."/>
            <person name="Saier M.H.Jr."/>
            <person name="Richardson P.M."/>
            <person name="Rachel R."/>
            <person name="Huber H."/>
            <person name="Eisen J.A."/>
            <person name="Koonin E.V."/>
            <person name="Keller M."/>
            <person name="Stetter K.O."/>
        </authorList>
    </citation>
    <scope>NUCLEOTIDE SEQUENCE [LARGE SCALE GENOMIC DNA]</scope>
    <source>
        <strain evidence="2">KIN4/I / DSM 18386 / JCM 14125</strain>
    </source>
</reference>
<proteinExistence type="predicted"/>
<protein>
    <submittedName>
        <fullName evidence="1">Uncharacterized protein</fullName>
    </submittedName>
</protein>
<dbReference type="Proteomes" id="UP000000262">
    <property type="component" value="Chromosome"/>
</dbReference>
<dbReference type="AlphaFoldDB" id="A8A9U5"/>
<evidence type="ECO:0000313" key="2">
    <source>
        <dbReference type="Proteomes" id="UP000000262"/>
    </source>
</evidence>
<dbReference type="RefSeq" id="WP_011998549.1">
    <property type="nucleotide sequence ID" value="NC_009776.1"/>
</dbReference>
<accession>A8A9U5</accession>
<keyword evidence="2" id="KW-1185">Reference proteome</keyword>
<dbReference type="EMBL" id="CP000816">
    <property type="protein sequence ID" value="ABU81697.1"/>
    <property type="molecule type" value="Genomic_DNA"/>
</dbReference>
<dbReference type="eggNOG" id="arCOG09414">
    <property type="taxonomic scope" value="Archaea"/>
</dbReference>
<dbReference type="GeneID" id="5562199"/>